<dbReference type="Gene3D" id="3.40.50.1820">
    <property type="entry name" value="alpha/beta hydrolase"/>
    <property type="match status" value="1"/>
</dbReference>
<keyword evidence="11" id="KW-0594">Phospholipid biosynthesis</keyword>
<evidence type="ECO:0000256" key="15">
    <source>
        <dbReference type="ARBA" id="ARBA00041701"/>
    </source>
</evidence>
<dbReference type="GO" id="GO:0008654">
    <property type="term" value="P:phospholipid biosynthetic process"/>
    <property type="evidence" value="ECO:0007669"/>
    <property type="project" value="UniProtKB-KW"/>
</dbReference>
<evidence type="ECO:0000256" key="14">
    <source>
        <dbReference type="ARBA" id="ARBA00040991"/>
    </source>
</evidence>
<accession>A0AAE1GLT9</accession>
<keyword evidence="17" id="KW-1185">Reference proteome</keyword>
<evidence type="ECO:0000256" key="3">
    <source>
        <dbReference type="ARBA" id="ARBA00004240"/>
    </source>
</evidence>
<evidence type="ECO:0000313" key="16">
    <source>
        <dbReference type="EMBL" id="KAK3894260.1"/>
    </source>
</evidence>
<protein>
    <recommendedName>
        <fullName evidence="14">Protein SERAC1</fullName>
    </recommendedName>
    <alternativeName>
        <fullName evidence="15">Serine active site-containing protein 1</fullName>
    </alternativeName>
</protein>
<dbReference type="SUPFAM" id="SSF53474">
    <property type="entry name" value="alpha/beta-Hydrolases"/>
    <property type="match status" value="1"/>
</dbReference>
<gene>
    <name evidence="16" type="ORF">Pcinc_001978</name>
</gene>
<keyword evidence="9" id="KW-0496">Mitochondrion</keyword>
<dbReference type="InterPro" id="IPR029058">
    <property type="entry name" value="AB_hydrolase_fold"/>
</dbReference>
<name>A0AAE1GLT9_PETCI</name>
<comment type="caution">
    <text evidence="16">The sequence shown here is derived from an EMBL/GenBank/DDBJ whole genome shotgun (WGS) entry which is preliminary data.</text>
</comment>
<dbReference type="PANTHER" id="PTHR48182:SF2">
    <property type="entry name" value="PROTEIN SERAC1"/>
    <property type="match status" value="1"/>
</dbReference>
<keyword evidence="5" id="KW-0812">Transmembrane</keyword>
<evidence type="ECO:0000256" key="12">
    <source>
        <dbReference type="ARBA" id="ARBA00023264"/>
    </source>
</evidence>
<sequence>MISRLPHTVLTKFGVAATFIVGAVVGTRVRRHKEVVSHTVEKGTGNTLERDKEEIKKLARQEKHKKIISRIYRNLHAISSTTSTTTTTAALTTDQSVLKFYTELGKTECEHYLAVRGHLPGGWEVVMKDWLTAADDWMGAGELWTPPTSLDNFKSPMYSEALLAGIRALWYISKESSFIVTPELLQNLCEVVEENSTKVKALALRTIANISMWEENHSLLHNAGVKSILTQCACSEESLIFLPAWRALHNWKSSGDTSFTGERTIYPEGVYPYIMPGDSREAEVDIVLVHGIRGGAEWTFRQHDSAATKPSLTQHIRSLVLTGDSDTSVVDQHYSWCWPLDWLDPALHVPTRILAVSYESGWQGGEGQCSKESCRTIAERSKELHIALRMAGVGQRPIVWIGHSMGGLIIKNMMSECEGELGKQSAAVVFLSVPHHGSPLATTATSGLLSVLLCPTNEVCEMRIDNPDLTTLHQSFLQLVQEQNVAVLTLNETKPTLHRPTGYDVLFVPSQFGDPGVGEFCEVNATHLDICKPLDRNAEVYQRIFTFLQEVIKKIFS</sequence>
<dbReference type="Proteomes" id="UP001286313">
    <property type="component" value="Unassembled WGS sequence"/>
</dbReference>
<proteinExistence type="inferred from homology"/>
<dbReference type="InterPro" id="IPR016024">
    <property type="entry name" value="ARM-type_fold"/>
</dbReference>
<evidence type="ECO:0000256" key="2">
    <source>
        <dbReference type="ARBA" id="ARBA00004173"/>
    </source>
</evidence>
<evidence type="ECO:0000256" key="5">
    <source>
        <dbReference type="ARBA" id="ARBA00022692"/>
    </source>
</evidence>
<dbReference type="SUPFAM" id="SSF48371">
    <property type="entry name" value="ARM repeat"/>
    <property type="match status" value="1"/>
</dbReference>
<evidence type="ECO:0000256" key="11">
    <source>
        <dbReference type="ARBA" id="ARBA00023209"/>
    </source>
</evidence>
<dbReference type="PANTHER" id="PTHR48182">
    <property type="entry name" value="PROTEIN SERAC1"/>
    <property type="match status" value="1"/>
</dbReference>
<evidence type="ECO:0000313" key="17">
    <source>
        <dbReference type="Proteomes" id="UP001286313"/>
    </source>
</evidence>
<keyword evidence="4" id="KW-0444">Lipid biosynthesis</keyword>
<evidence type="ECO:0000256" key="7">
    <source>
        <dbReference type="ARBA" id="ARBA00022989"/>
    </source>
</evidence>
<dbReference type="InterPro" id="IPR011989">
    <property type="entry name" value="ARM-like"/>
</dbReference>
<dbReference type="GO" id="GO:0005783">
    <property type="term" value="C:endoplasmic reticulum"/>
    <property type="evidence" value="ECO:0007669"/>
    <property type="project" value="UniProtKB-SubCell"/>
</dbReference>
<keyword evidence="7" id="KW-1133">Transmembrane helix</keyword>
<evidence type="ECO:0000256" key="6">
    <source>
        <dbReference type="ARBA" id="ARBA00022824"/>
    </source>
</evidence>
<evidence type="ECO:0000256" key="8">
    <source>
        <dbReference type="ARBA" id="ARBA00023098"/>
    </source>
</evidence>
<comment type="similarity">
    <text evidence="13">Belongs to the SERAC1 family.</text>
</comment>
<keyword evidence="10" id="KW-0472">Membrane</keyword>
<reference evidence="16" key="1">
    <citation type="submission" date="2023-10" db="EMBL/GenBank/DDBJ databases">
        <title>Genome assemblies of two species of porcelain crab, Petrolisthes cinctipes and Petrolisthes manimaculis (Anomura: Porcellanidae).</title>
        <authorList>
            <person name="Angst P."/>
        </authorList>
    </citation>
    <scope>NUCLEOTIDE SEQUENCE</scope>
    <source>
        <strain evidence="16">PB745_01</strain>
        <tissue evidence="16">Gill</tissue>
    </source>
</reference>
<keyword evidence="8" id="KW-0443">Lipid metabolism</keyword>
<comment type="subcellular location">
    <subcellularLocation>
        <location evidence="3">Endoplasmic reticulum</location>
    </subcellularLocation>
    <subcellularLocation>
        <location evidence="1">Membrane</location>
        <topology evidence="1">Single-pass membrane protein</topology>
    </subcellularLocation>
    <subcellularLocation>
        <location evidence="2">Mitochondrion</location>
    </subcellularLocation>
</comment>
<evidence type="ECO:0000256" key="9">
    <source>
        <dbReference type="ARBA" id="ARBA00023128"/>
    </source>
</evidence>
<dbReference type="InterPro" id="IPR052374">
    <property type="entry name" value="SERAC1"/>
</dbReference>
<dbReference type="GO" id="GO:0016020">
    <property type="term" value="C:membrane"/>
    <property type="evidence" value="ECO:0007669"/>
    <property type="project" value="UniProtKB-SubCell"/>
</dbReference>
<evidence type="ECO:0000256" key="10">
    <source>
        <dbReference type="ARBA" id="ARBA00023136"/>
    </source>
</evidence>
<dbReference type="GO" id="GO:0005739">
    <property type="term" value="C:mitochondrion"/>
    <property type="evidence" value="ECO:0007669"/>
    <property type="project" value="UniProtKB-SubCell"/>
</dbReference>
<dbReference type="AlphaFoldDB" id="A0AAE1GLT9"/>
<organism evidence="16 17">
    <name type="scientific">Petrolisthes cinctipes</name>
    <name type="common">Flat porcelain crab</name>
    <dbReference type="NCBI Taxonomy" id="88211"/>
    <lineage>
        <taxon>Eukaryota</taxon>
        <taxon>Metazoa</taxon>
        <taxon>Ecdysozoa</taxon>
        <taxon>Arthropoda</taxon>
        <taxon>Crustacea</taxon>
        <taxon>Multicrustacea</taxon>
        <taxon>Malacostraca</taxon>
        <taxon>Eumalacostraca</taxon>
        <taxon>Eucarida</taxon>
        <taxon>Decapoda</taxon>
        <taxon>Pleocyemata</taxon>
        <taxon>Anomura</taxon>
        <taxon>Galatheoidea</taxon>
        <taxon>Porcellanidae</taxon>
        <taxon>Petrolisthes</taxon>
    </lineage>
</organism>
<evidence type="ECO:0000256" key="1">
    <source>
        <dbReference type="ARBA" id="ARBA00004167"/>
    </source>
</evidence>
<evidence type="ECO:0000256" key="4">
    <source>
        <dbReference type="ARBA" id="ARBA00022516"/>
    </source>
</evidence>
<keyword evidence="6" id="KW-0256">Endoplasmic reticulum</keyword>
<dbReference type="Gene3D" id="1.25.10.10">
    <property type="entry name" value="Leucine-rich Repeat Variant"/>
    <property type="match status" value="1"/>
</dbReference>
<dbReference type="EMBL" id="JAWQEG010000127">
    <property type="protein sequence ID" value="KAK3894260.1"/>
    <property type="molecule type" value="Genomic_DNA"/>
</dbReference>
<evidence type="ECO:0000256" key="13">
    <source>
        <dbReference type="ARBA" id="ARBA00038024"/>
    </source>
</evidence>
<keyword evidence="12" id="KW-1208">Phospholipid metabolism</keyword>